<evidence type="ECO:0000313" key="2">
    <source>
        <dbReference type="Proteomes" id="UP000309997"/>
    </source>
</evidence>
<dbReference type="Proteomes" id="UP000309997">
    <property type="component" value="Unassembled WGS sequence"/>
</dbReference>
<evidence type="ECO:0000313" key="1">
    <source>
        <dbReference type="EMBL" id="KAL3603740.1"/>
    </source>
</evidence>
<name>A0ACC4CS28_POPAL</name>
<keyword evidence="2" id="KW-1185">Reference proteome</keyword>
<organism evidence="1 2">
    <name type="scientific">Populus alba</name>
    <name type="common">White poplar</name>
    <dbReference type="NCBI Taxonomy" id="43335"/>
    <lineage>
        <taxon>Eukaryota</taxon>
        <taxon>Viridiplantae</taxon>
        <taxon>Streptophyta</taxon>
        <taxon>Embryophyta</taxon>
        <taxon>Tracheophyta</taxon>
        <taxon>Spermatophyta</taxon>
        <taxon>Magnoliopsida</taxon>
        <taxon>eudicotyledons</taxon>
        <taxon>Gunneridae</taxon>
        <taxon>Pentapetalae</taxon>
        <taxon>rosids</taxon>
        <taxon>fabids</taxon>
        <taxon>Malpighiales</taxon>
        <taxon>Salicaceae</taxon>
        <taxon>Saliceae</taxon>
        <taxon>Populus</taxon>
    </lineage>
</organism>
<accession>A0ACC4CS28</accession>
<proteinExistence type="predicted"/>
<dbReference type="EMBL" id="RCHU02000002">
    <property type="protein sequence ID" value="KAL3603740.1"/>
    <property type="molecule type" value="Genomic_DNA"/>
</dbReference>
<sequence>MLPALHSKEQQKAALHSSQGFFVESDFISSCWLVGSVVFFLKRNPEMPMFEAKSYRNVKLDASAGGQVLDLETAVKDGILGGVTGGGLVCAGVAEKLDLKKMVEELESIEVPTVFICPISLDPMQDPVTLCTGQTYERYNILKWFSLGHCTCPTTMQELWDDTSNLRQPARISLMVDMLNEGSIETKINCTRLMEMLMEGNDFEHENMSSLRLLVGLLRLVKDKKHPNGLLAGLGLLKSICSHESVRGSVVSIGTVPPLVELLPSLNNECLELALYILDVLSSISEGRLALKVCANTIPNVVKLLMRVSETCTRLALSILWAVCMLAPEECTALAVEAGLAAKLLLVIQSGCNPVLKQQSVELLKLCSLNYTSTIFISEFGVFTPSRSTALKLHIKGGQGIVSRVILRLECFFELPTRMMIRYGTEVALPRNGRLHSCLDEGPLFVPIYDPVSNLYGVCHAEQPR</sequence>
<protein>
    <submittedName>
        <fullName evidence="1">Uncharacterized protein</fullName>
    </submittedName>
</protein>
<gene>
    <name evidence="1" type="ORF">D5086_004599</name>
</gene>
<reference evidence="1 2" key="1">
    <citation type="journal article" date="2024" name="Plant Biotechnol. J.">
        <title>Genome and CRISPR/Cas9 system of a widespread forest tree (Populus alba) in the world.</title>
        <authorList>
            <person name="Liu Y.J."/>
            <person name="Jiang P.F."/>
            <person name="Han X.M."/>
            <person name="Li X.Y."/>
            <person name="Wang H.M."/>
            <person name="Wang Y.J."/>
            <person name="Wang X.X."/>
            <person name="Zeng Q.Y."/>
        </authorList>
    </citation>
    <scope>NUCLEOTIDE SEQUENCE [LARGE SCALE GENOMIC DNA]</scope>
    <source>
        <strain evidence="2">cv. PAL-ZL1</strain>
    </source>
</reference>
<comment type="caution">
    <text evidence="1">The sequence shown here is derived from an EMBL/GenBank/DDBJ whole genome shotgun (WGS) entry which is preliminary data.</text>
</comment>